<sequence length="243" mass="27012">MTIKITAQQLSMRFKERVLFHIPTLSIGPNDAIYLKGDNGVGKTTLLKILSGLMKPSTGKVSAPSDTWLHRLFPRSGRKGVIYLHQSPYLFDGTVYQNVVYGIRFEKDAAKDKRAQVITALRMVGLETLADEHISVLSGGEKQRVAMARAWILKPSILLMDEPSASLDQESIERLVVMAKDLLDRGSSLVITSHQQNALTGLCNKQWVISGLELKEYSNNDFELNNVVVLKDKSLDTKVSSRG</sequence>
<dbReference type="InterPro" id="IPR027417">
    <property type="entry name" value="P-loop_NTPase"/>
</dbReference>
<dbReference type="Pfam" id="PF00005">
    <property type="entry name" value="ABC_tran"/>
    <property type="match status" value="1"/>
</dbReference>
<dbReference type="InterPro" id="IPR017871">
    <property type="entry name" value="ABC_transporter-like_CS"/>
</dbReference>
<evidence type="ECO:0000256" key="1">
    <source>
        <dbReference type="ARBA" id="ARBA00005417"/>
    </source>
</evidence>
<dbReference type="SUPFAM" id="SSF52540">
    <property type="entry name" value="P-loop containing nucleoside triphosphate hydrolases"/>
    <property type="match status" value="1"/>
</dbReference>
<evidence type="ECO:0000259" key="5">
    <source>
        <dbReference type="PROSITE" id="PS50893"/>
    </source>
</evidence>
<dbReference type="Proteomes" id="UP000078406">
    <property type="component" value="Unassembled WGS sequence"/>
</dbReference>
<dbReference type="AlphaFoldDB" id="A0A177Y612"/>
<evidence type="ECO:0000313" key="6">
    <source>
        <dbReference type="EMBL" id="OAJ96311.1"/>
    </source>
</evidence>
<dbReference type="EMBL" id="LLEI02000006">
    <property type="protein sequence ID" value="OAJ96311.1"/>
    <property type="molecule type" value="Genomic_DNA"/>
</dbReference>
<comment type="similarity">
    <text evidence="1">Belongs to the ABC transporter superfamily.</text>
</comment>
<dbReference type="GO" id="GO:0016020">
    <property type="term" value="C:membrane"/>
    <property type="evidence" value="ECO:0007669"/>
    <property type="project" value="InterPro"/>
</dbReference>
<accession>A0A177Y612</accession>
<dbReference type="CDD" id="cd03225">
    <property type="entry name" value="ABC_cobalt_CbiO_domain1"/>
    <property type="match status" value="1"/>
</dbReference>
<name>A0A177Y612_9VIBR</name>
<proteinExistence type="inferred from homology"/>
<dbReference type="PROSITE" id="PS50893">
    <property type="entry name" value="ABC_TRANSPORTER_2"/>
    <property type="match status" value="1"/>
</dbReference>
<dbReference type="Gene3D" id="3.40.50.300">
    <property type="entry name" value="P-loop containing nucleotide triphosphate hydrolases"/>
    <property type="match status" value="1"/>
</dbReference>
<comment type="caution">
    <text evidence="6">The sequence shown here is derived from an EMBL/GenBank/DDBJ whole genome shotgun (WGS) entry which is preliminary data.</text>
</comment>
<evidence type="ECO:0000313" key="7">
    <source>
        <dbReference type="Proteomes" id="UP000078406"/>
    </source>
</evidence>
<gene>
    <name evidence="6" type="ORF">APB76_00655</name>
</gene>
<dbReference type="PANTHER" id="PTHR42734">
    <property type="entry name" value="METAL TRANSPORT SYSTEM ATP-BINDING PROTEIN TM_0124-RELATED"/>
    <property type="match status" value="1"/>
</dbReference>
<keyword evidence="2" id="KW-0813">Transport</keyword>
<dbReference type="PANTHER" id="PTHR42734:SF17">
    <property type="entry name" value="METAL TRANSPORT SYSTEM ATP-BINDING PROTEIN TM_0124-RELATED"/>
    <property type="match status" value="1"/>
</dbReference>
<dbReference type="PROSITE" id="PS00211">
    <property type="entry name" value="ABC_TRANSPORTER_1"/>
    <property type="match status" value="1"/>
</dbReference>
<dbReference type="GO" id="GO:0016887">
    <property type="term" value="F:ATP hydrolysis activity"/>
    <property type="evidence" value="ECO:0007669"/>
    <property type="project" value="InterPro"/>
</dbReference>
<evidence type="ECO:0000256" key="2">
    <source>
        <dbReference type="ARBA" id="ARBA00022448"/>
    </source>
</evidence>
<dbReference type="GO" id="GO:0005524">
    <property type="term" value="F:ATP binding"/>
    <property type="evidence" value="ECO:0007669"/>
    <property type="project" value="UniProtKB-KW"/>
</dbReference>
<dbReference type="GO" id="GO:0055085">
    <property type="term" value="P:transmembrane transport"/>
    <property type="evidence" value="ECO:0007669"/>
    <property type="project" value="InterPro"/>
</dbReference>
<protein>
    <submittedName>
        <fullName evidence="6">ABC transporter ATP-binding protein</fullName>
    </submittedName>
</protein>
<dbReference type="InterPro" id="IPR003439">
    <property type="entry name" value="ABC_transporter-like_ATP-bd"/>
</dbReference>
<evidence type="ECO:0000256" key="4">
    <source>
        <dbReference type="ARBA" id="ARBA00022840"/>
    </source>
</evidence>
<dbReference type="InterPro" id="IPR050153">
    <property type="entry name" value="Metal_Ion_Import_ABC"/>
</dbReference>
<reference evidence="6 7" key="1">
    <citation type="journal article" date="2016" name="Syst. Appl. Microbiol.">
        <title>Vibrio bivalvicida sp. nov., a novel larval pathogen for bivalve molluscs reared in a hatchery.</title>
        <authorList>
            <person name="Dubert J."/>
            <person name="Romalde J.L."/>
            <person name="Prado S."/>
            <person name="Barja J.L."/>
        </authorList>
    </citation>
    <scope>NUCLEOTIDE SEQUENCE [LARGE SCALE GENOMIC DNA]</scope>
    <source>
        <strain evidence="6 7">605</strain>
    </source>
</reference>
<evidence type="ECO:0000256" key="3">
    <source>
        <dbReference type="ARBA" id="ARBA00022741"/>
    </source>
</evidence>
<feature type="domain" description="ABC transporter" evidence="5">
    <location>
        <begin position="5"/>
        <end position="236"/>
    </location>
</feature>
<organism evidence="6 7">
    <name type="scientific">Vibrio bivalvicida</name>
    <dbReference type="NCBI Taxonomy" id="1276888"/>
    <lineage>
        <taxon>Bacteria</taxon>
        <taxon>Pseudomonadati</taxon>
        <taxon>Pseudomonadota</taxon>
        <taxon>Gammaproteobacteria</taxon>
        <taxon>Vibrionales</taxon>
        <taxon>Vibrionaceae</taxon>
        <taxon>Vibrio</taxon>
        <taxon>Vibrio oreintalis group</taxon>
    </lineage>
</organism>
<dbReference type="InterPro" id="IPR015856">
    <property type="entry name" value="ABC_transpr_CbiO/EcfA_su"/>
</dbReference>
<dbReference type="SMART" id="SM00382">
    <property type="entry name" value="AAA"/>
    <property type="match status" value="1"/>
</dbReference>
<dbReference type="InterPro" id="IPR003593">
    <property type="entry name" value="AAA+_ATPase"/>
</dbReference>
<keyword evidence="3" id="KW-0547">Nucleotide-binding</keyword>
<keyword evidence="4 6" id="KW-0067">ATP-binding</keyword>